<accession>A0A4R6Q6M1</accession>
<comment type="caution">
    <text evidence="12">The sequence shown here is derived from an EMBL/GenBank/DDBJ whole genome shotgun (WGS) entry which is preliminary data.</text>
</comment>
<dbReference type="GO" id="GO:0071555">
    <property type="term" value="P:cell wall organization"/>
    <property type="evidence" value="ECO:0007669"/>
    <property type="project" value="UniProtKB-KW"/>
</dbReference>
<evidence type="ECO:0000256" key="3">
    <source>
        <dbReference type="ARBA" id="ARBA00022801"/>
    </source>
</evidence>
<dbReference type="PROSITE" id="PS51257">
    <property type="entry name" value="PROKAR_LIPOPROTEIN"/>
    <property type="match status" value="1"/>
</dbReference>
<dbReference type="OrthoDB" id="9791132at2"/>
<evidence type="ECO:0000259" key="11">
    <source>
        <dbReference type="Pfam" id="PF00768"/>
    </source>
</evidence>
<feature type="active site" description="Proton acceptor" evidence="7">
    <location>
        <position position="69"/>
    </location>
</feature>
<keyword evidence="4" id="KW-0133">Cell shape</keyword>
<gene>
    <name evidence="12" type="ORF">EV211_10866</name>
</gene>
<protein>
    <submittedName>
        <fullName evidence="12">D-alanyl-D-alanine carboxypeptidase (Penicillin-binding protein 5/6)</fullName>
    </submittedName>
</protein>
<keyword evidence="2 10" id="KW-0732">Signal</keyword>
<dbReference type="PANTHER" id="PTHR21581:SF6">
    <property type="entry name" value="TRAFFICKING PROTEIN PARTICLE COMPLEX SUBUNIT 12"/>
    <property type="match status" value="1"/>
</dbReference>
<evidence type="ECO:0000256" key="9">
    <source>
        <dbReference type="RuleBase" id="RU004016"/>
    </source>
</evidence>
<dbReference type="Proteomes" id="UP000295500">
    <property type="component" value="Unassembled WGS sequence"/>
</dbReference>
<feature type="chain" id="PRO_5020292780" evidence="10">
    <location>
        <begin position="31"/>
        <end position="290"/>
    </location>
</feature>
<dbReference type="InterPro" id="IPR018044">
    <property type="entry name" value="Peptidase_S11"/>
</dbReference>
<evidence type="ECO:0000256" key="10">
    <source>
        <dbReference type="SAM" id="SignalP"/>
    </source>
</evidence>
<evidence type="ECO:0000313" key="12">
    <source>
        <dbReference type="EMBL" id="TDP58118.1"/>
    </source>
</evidence>
<dbReference type="Gene3D" id="3.40.710.10">
    <property type="entry name" value="DD-peptidase/beta-lactamase superfamily"/>
    <property type="match status" value="1"/>
</dbReference>
<evidence type="ECO:0000256" key="2">
    <source>
        <dbReference type="ARBA" id="ARBA00022729"/>
    </source>
</evidence>
<dbReference type="GO" id="GO:0009002">
    <property type="term" value="F:serine-type D-Ala-D-Ala carboxypeptidase activity"/>
    <property type="evidence" value="ECO:0007669"/>
    <property type="project" value="InterPro"/>
</dbReference>
<keyword evidence="12" id="KW-0645">Protease</keyword>
<sequence>MKKRLLVVALVLSVAVSMVSCGGSTTSAYAKTSKPKVASRCAIVEEMSTGKVVYSKNANSKTRPASMEKMMIAIVALENIKDLDVRVATDKRDYDYIKTLGPGNSTGFAIGEKATMRDYLNGIMIWSKADAAMTVARYCGGGSIDRFIKMENAFASKLGLKHTHFDNVIGFDSKGTYMTCSDYAKLLRYSMKNKEFKKMFTGKSYTIGPNNKRNKAKTVQHAELRIAGKNSLIKGGKRGYTEKAQKTLAAYGKINGKEYISITTEAKGTKNNSYPNFTDTEKMYNYIKSK</sequence>
<dbReference type="GO" id="GO:0006508">
    <property type="term" value="P:proteolysis"/>
    <property type="evidence" value="ECO:0007669"/>
    <property type="project" value="InterPro"/>
</dbReference>
<dbReference type="InterPro" id="IPR012338">
    <property type="entry name" value="Beta-lactam/transpept-like"/>
</dbReference>
<keyword evidence="5" id="KW-0573">Peptidoglycan synthesis</keyword>
<dbReference type="RefSeq" id="WP_133528045.1">
    <property type="nucleotide sequence ID" value="NZ_CALCQM010000098.1"/>
</dbReference>
<feature type="active site" evidence="7">
    <location>
        <position position="127"/>
    </location>
</feature>
<feature type="active site" description="Acyl-ester intermediate" evidence="7">
    <location>
        <position position="66"/>
    </location>
</feature>
<dbReference type="InterPro" id="IPR001967">
    <property type="entry name" value="Peptidase_S11_N"/>
</dbReference>
<keyword evidence="3" id="KW-0378">Hydrolase</keyword>
<dbReference type="PRINTS" id="PR00725">
    <property type="entry name" value="DADACBPTASE1"/>
</dbReference>
<comment type="similarity">
    <text evidence="1 9">Belongs to the peptidase S11 family.</text>
</comment>
<dbReference type="PANTHER" id="PTHR21581">
    <property type="entry name" value="D-ALANYL-D-ALANINE CARBOXYPEPTIDASE"/>
    <property type="match status" value="1"/>
</dbReference>
<organism evidence="12 13">
    <name type="scientific">Aminicella lysinilytica</name>
    <dbReference type="NCBI Taxonomy" id="433323"/>
    <lineage>
        <taxon>Bacteria</taxon>
        <taxon>Bacillati</taxon>
        <taxon>Bacillota</taxon>
        <taxon>Clostridia</taxon>
        <taxon>Peptostreptococcales</taxon>
        <taxon>Anaerovoracaceae</taxon>
        <taxon>Aminicella</taxon>
    </lineage>
</organism>
<dbReference type="AlphaFoldDB" id="A0A4R6Q6M1"/>
<reference evidence="12 13" key="1">
    <citation type="submission" date="2019-03" db="EMBL/GenBank/DDBJ databases">
        <title>Genomic Encyclopedia of Type Strains, Phase IV (KMG-IV): sequencing the most valuable type-strain genomes for metagenomic binning, comparative biology and taxonomic classification.</title>
        <authorList>
            <person name="Goeker M."/>
        </authorList>
    </citation>
    <scope>NUCLEOTIDE SEQUENCE [LARGE SCALE GENOMIC DNA]</scope>
    <source>
        <strain evidence="12 13">DSM 28287</strain>
    </source>
</reference>
<dbReference type="GO" id="GO:0009252">
    <property type="term" value="P:peptidoglycan biosynthetic process"/>
    <property type="evidence" value="ECO:0007669"/>
    <property type="project" value="UniProtKB-KW"/>
</dbReference>
<keyword evidence="6" id="KW-0961">Cell wall biogenesis/degradation</keyword>
<name>A0A4R6Q6M1_9FIRM</name>
<evidence type="ECO:0000313" key="13">
    <source>
        <dbReference type="Proteomes" id="UP000295500"/>
    </source>
</evidence>
<feature type="binding site" evidence="8">
    <location>
        <position position="237"/>
    </location>
    <ligand>
        <name>substrate</name>
    </ligand>
</feature>
<keyword evidence="12" id="KW-0121">Carboxypeptidase</keyword>
<dbReference type="EMBL" id="SNXO01000008">
    <property type="protein sequence ID" value="TDP58118.1"/>
    <property type="molecule type" value="Genomic_DNA"/>
</dbReference>
<feature type="signal peptide" evidence="10">
    <location>
        <begin position="1"/>
        <end position="30"/>
    </location>
</feature>
<evidence type="ECO:0000256" key="4">
    <source>
        <dbReference type="ARBA" id="ARBA00022960"/>
    </source>
</evidence>
<feature type="domain" description="Peptidase S11 D-alanyl-D-alanine carboxypeptidase A N-terminal" evidence="11">
    <location>
        <begin position="31"/>
        <end position="267"/>
    </location>
</feature>
<proteinExistence type="inferred from homology"/>
<dbReference type="GO" id="GO:0008360">
    <property type="term" value="P:regulation of cell shape"/>
    <property type="evidence" value="ECO:0007669"/>
    <property type="project" value="UniProtKB-KW"/>
</dbReference>
<evidence type="ECO:0000256" key="5">
    <source>
        <dbReference type="ARBA" id="ARBA00022984"/>
    </source>
</evidence>
<evidence type="ECO:0000256" key="1">
    <source>
        <dbReference type="ARBA" id="ARBA00007164"/>
    </source>
</evidence>
<evidence type="ECO:0000256" key="7">
    <source>
        <dbReference type="PIRSR" id="PIRSR618044-1"/>
    </source>
</evidence>
<dbReference type="Pfam" id="PF00768">
    <property type="entry name" value="Peptidase_S11"/>
    <property type="match status" value="1"/>
</dbReference>
<dbReference type="SUPFAM" id="SSF56601">
    <property type="entry name" value="beta-lactamase/transpeptidase-like"/>
    <property type="match status" value="1"/>
</dbReference>
<evidence type="ECO:0000256" key="8">
    <source>
        <dbReference type="PIRSR" id="PIRSR618044-2"/>
    </source>
</evidence>
<evidence type="ECO:0000256" key="6">
    <source>
        <dbReference type="ARBA" id="ARBA00023316"/>
    </source>
</evidence>
<keyword evidence="13" id="KW-1185">Reference proteome</keyword>